<sequence>MSGIALLKTWFPHIVLPLIVCAPMRLAAGAELAAVVHKEGGLGFLGLGYDMTSMDHEMARFRTLISTKESDIAGCAGFICWGSELSKVVEALKKNRLAAVWLFAPENFELDLQSWIQAIRQELDYIRIFVQVGSVNDAVIAVKLGADVIVAQGSDAGGHGYVSSASIVSLVPEVIQAILSVSQKVVPVIAAGGIVDGTGVAAALALGASGAVMGTRYALTEESAMPQGYKECVLAASDGGRLTIRNKFYDFCRNTTGWPKYIDGRSVINDTYLDHLNGVKDQDVKSRYKEAEKIDDFNRLVVFAGTGVGLIRSILPASEVTRKVREDAKNIIRQAALDIA</sequence>
<evidence type="ECO:0000256" key="4">
    <source>
        <dbReference type="SAM" id="SignalP"/>
    </source>
</evidence>
<dbReference type="PANTHER" id="PTHR32332:SF34">
    <property type="entry name" value="2-NITROPROPANE DIOXYGENASE FAMILY, PUTATIVE-RELATED"/>
    <property type="match status" value="1"/>
</dbReference>
<name>A0A1E4TGT0_9ASCO</name>
<dbReference type="CDD" id="cd04730">
    <property type="entry name" value="NPD_like"/>
    <property type="match status" value="1"/>
</dbReference>
<dbReference type="GO" id="GO:0018580">
    <property type="term" value="F:nitronate monooxygenase activity"/>
    <property type="evidence" value="ECO:0007669"/>
    <property type="project" value="InterPro"/>
</dbReference>
<keyword evidence="6" id="KW-1185">Reference proteome</keyword>
<dbReference type="PANTHER" id="PTHR32332">
    <property type="entry name" value="2-NITROPROPANE DIOXYGENASE"/>
    <property type="match status" value="1"/>
</dbReference>
<reference evidence="6" key="1">
    <citation type="submission" date="2016-02" db="EMBL/GenBank/DDBJ databases">
        <title>Comparative genomics of biotechnologically important yeasts.</title>
        <authorList>
            <consortium name="DOE Joint Genome Institute"/>
            <person name="Riley R."/>
            <person name="Haridas S."/>
            <person name="Wolfe K.H."/>
            <person name="Lopes M.R."/>
            <person name="Hittinger C.T."/>
            <person name="Goker M."/>
            <person name="Salamov A."/>
            <person name="Wisecaver J."/>
            <person name="Long T.M."/>
            <person name="Aerts A.L."/>
            <person name="Barry K."/>
            <person name="Choi C."/>
            <person name="Clum A."/>
            <person name="Coughlan A.Y."/>
            <person name="Deshpande S."/>
            <person name="Douglass A.P."/>
            <person name="Hanson S.J."/>
            <person name="Klenk H.-P."/>
            <person name="Labutti K."/>
            <person name="Lapidus A."/>
            <person name="Lindquist E."/>
            <person name="Lipzen A."/>
            <person name="Meier-Kolthoff J.P."/>
            <person name="Ohm R.A."/>
            <person name="Otillar R.P."/>
            <person name="Pangilinan J."/>
            <person name="Peng Y."/>
            <person name="Rokas A."/>
            <person name="Rosa C.A."/>
            <person name="Scheuner C."/>
            <person name="Sibirny A.A."/>
            <person name="Slot J.C."/>
            <person name="Stielow J.B."/>
            <person name="Sun H."/>
            <person name="Kurtzman C.P."/>
            <person name="Blackwell M."/>
            <person name="Jeffries T.W."/>
            <person name="Grigoriev I.V."/>
        </authorList>
    </citation>
    <scope>NUCLEOTIDE SEQUENCE [LARGE SCALE GENOMIC DNA]</scope>
    <source>
        <strain evidence="6">NRRL Y-17796</strain>
    </source>
</reference>
<dbReference type="Gene3D" id="3.20.20.70">
    <property type="entry name" value="Aldolase class I"/>
    <property type="match status" value="1"/>
</dbReference>
<evidence type="ECO:0000256" key="2">
    <source>
        <dbReference type="ARBA" id="ARBA00022643"/>
    </source>
</evidence>
<dbReference type="InterPro" id="IPR013785">
    <property type="entry name" value="Aldolase_TIM"/>
</dbReference>
<dbReference type="AlphaFoldDB" id="A0A1E4TGT0"/>
<evidence type="ECO:0000256" key="3">
    <source>
        <dbReference type="ARBA" id="ARBA00023002"/>
    </source>
</evidence>
<proteinExistence type="predicted"/>
<dbReference type="SUPFAM" id="SSF51412">
    <property type="entry name" value="Inosine monophosphate dehydrogenase (IMPDH)"/>
    <property type="match status" value="1"/>
</dbReference>
<gene>
    <name evidence="5" type="ORF">CANCADRAFT_113500</name>
</gene>
<organism evidence="5 6">
    <name type="scientific">Tortispora caseinolytica NRRL Y-17796</name>
    <dbReference type="NCBI Taxonomy" id="767744"/>
    <lineage>
        <taxon>Eukaryota</taxon>
        <taxon>Fungi</taxon>
        <taxon>Dikarya</taxon>
        <taxon>Ascomycota</taxon>
        <taxon>Saccharomycotina</taxon>
        <taxon>Trigonopsidomycetes</taxon>
        <taxon>Trigonopsidales</taxon>
        <taxon>Trigonopsidaceae</taxon>
        <taxon>Tortispora</taxon>
    </lineage>
</organism>
<protein>
    <submittedName>
        <fullName evidence="5">Uncharacterized protein</fullName>
    </submittedName>
</protein>
<dbReference type="Pfam" id="PF03060">
    <property type="entry name" value="NMO"/>
    <property type="match status" value="1"/>
</dbReference>
<dbReference type="OrthoDB" id="2349068at2759"/>
<dbReference type="InterPro" id="IPR004136">
    <property type="entry name" value="NMO"/>
</dbReference>
<dbReference type="EMBL" id="KV453842">
    <property type="protein sequence ID" value="ODV90923.1"/>
    <property type="molecule type" value="Genomic_DNA"/>
</dbReference>
<keyword evidence="3" id="KW-0560">Oxidoreductase</keyword>
<feature type="signal peptide" evidence="4">
    <location>
        <begin position="1"/>
        <end position="29"/>
    </location>
</feature>
<keyword evidence="4" id="KW-0732">Signal</keyword>
<accession>A0A1E4TGT0</accession>
<evidence type="ECO:0000313" key="5">
    <source>
        <dbReference type="EMBL" id="ODV90923.1"/>
    </source>
</evidence>
<dbReference type="Proteomes" id="UP000095023">
    <property type="component" value="Unassembled WGS sequence"/>
</dbReference>
<feature type="chain" id="PRO_5009163224" evidence="4">
    <location>
        <begin position="30"/>
        <end position="340"/>
    </location>
</feature>
<evidence type="ECO:0000256" key="1">
    <source>
        <dbReference type="ARBA" id="ARBA00022630"/>
    </source>
</evidence>
<keyword evidence="2" id="KW-0288">FMN</keyword>
<evidence type="ECO:0000313" key="6">
    <source>
        <dbReference type="Proteomes" id="UP000095023"/>
    </source>
</evidence>
<keyword evidence="1" id="KW-0285">Flavoprotein</keyword>